<gene>
    <name evidence="1" type="ORF">GXW80_10990</name>
</gene>
<dbReference type="InterPro" id="IPR052183">
    <property type="entry name" value="IS_Transposase"/>
</dbReference>
<accession>A0A6P1C388</accession>
<protein>
    <submittedName>
        <fullName evidence="1">IS6 family transposase</fullName>
    </submittedName>
</protein>
<dbReference type="AlphaFoldDB" id="A0A6P1C388"/>
<dbReference type="Proteomes" id="UP000471190">
    <property type="component" value="Unassembled WGS sequence"/>
</dbReference>
<reference evidence="1 2" key="1">
    <citation type="submission" date="2020-02" db="EMBL/GenBank/DDBJ databases">
        <title>Draft genome sequence of Rhizobium tropici.</title>
        <authorList>
            <person name="Khayi S."/>
            <person name="Jemo M."/>
        </authorList>
    </citation>
    <scope>NUCLEOTIDE SEQUENCE [LARGE SCALE GENOMIC DNA]</scope>
    <source>
        <strain evidence="1 2">A12</strain>
    </source>
</reference>
<evidence type="ECO:0000313" key="2">
    <source>
        <dbReference type="Proteomes" id="UP000471190"/>
    </source>
</evidence>
<evidence type="ECO:0000313" key="1">
    <source>
        <dbReference type="EMBL" id="NEV11518.1"/>
    </source>
</evidence>
<proteinExistence type="predicted"/>
<dbReference type="PANTHER" id="PTHR35528:SF3">
    <property type="entry name" value="BLL1675 PROTEIN"/>
    <property type="match status" value="1"/>
</dbReference>
<comment type="caution">
    <text evidence="1">The sequence shown here is derived from an EMBL/GenBank/DDBJ whole genome shotgun (WGS) entry which is preliminary data.</text>
</comment>
<sequence>MTVSEPTSRNHRCPIEIVARAVWLYFRFNLSLRDVEEMLFDRGIAVSYETIPRWCRKLGPDYARRIRHKAPTKGDVWHLAEVVARINGQKSWLWRAVDQDRYVKRPPFKQRDNAATGI</sequence>
<dbReference type="PANTHER" id="PTHR35528">
    <property type="entry name" value="BLL1675 PROTEIN"/>
    <property type="match status" value="1"/>
</dbReference>
<name>A0A6P1C388_RHITR</name>
<dbReference type="EMBL" id="JAADZA010000009">
    <property type="protein sequence ID" value="NEV11518.1"/>
    <property type="molecule type" value="Genomic_DNA"/>
</dbReference>
<organism evidence="1 2">
    <name type="scientific">Rhizobium tropici</name>
    <dbReference type="NCBI Taxonomy" id="398"/>
    <lineage>
        <taxon>Bacteria</taxon>
        <taxon>Pseudomonadati</taxon>
        <taxon>Pseudomonadota</taxon>
        <taxon>Alphaproteobacteria</taxon>
        <taxon>Hyphomicrobiales</taxon>
        <taxon>Rhizobiaceae</taxon>
        <taxon>Rhizobium/Agrobacterium group</taxon>
        <taxon>Rhizobium</taxon>
    </lineage>
</organism>